<accession>A0A078B899</accession>
<dbReference type="Proteomes" id="UP000039865">
    <property type="component" value="Unassembled WGS sequence"/>
</dbReference>
<dbReference type="InParanoid" id="A0A078B899"/>
<reference evidence="2 3" key="1">
    <citation type="submission" date="2014-06" db="EMBL/GenBank/DDBJ databases">
        <authorList>
            <person name="Swart Estienne"/>
        </authorList>
    </citation>
    <scope>NUCLEOTIDE SEQUENCE [LARGE SCALE GENOMIC DNA]</scope>
    <source>
        <strain evidence="2 3">130c</strain>
    </source>
</reference>
<feature type="compositionally biased region" description="Basic and acidic residues" evidence="1">
    <location>
        <begin position="307"/>
        <end position="339"/>
    </location>
</feature>
<gene>
    <name evidence="2" type="primary">Contig5973.g6399</name>
    <name evidence="2" type="ORF">STYLEM_19892</name>
</gene>
<protein>
    <submittedName>
        <fullName evidence="2">Uncharacterized protein</fullName>
    </submittedName>
</protein>
<dbReference type="AlphaFoldDB" id="A0A078B899"/>
<organism evidence="2 3">
    <name type="scientific">Stylonychia lemnae</name>
    <name type="common">Ciliate</name>
    <dbReference type="NCBI Taxonomy" id="5949"/>
    <lineage>
        <taxon>Eukaryota</taxon>
        <taxon>Sar</taxon>
        <taxon>Alveolata</taxon>
        <taxon>Ciliophora</taxon>
        <taxon>Intramacronucleata</taxon>
        <taxon>Spirotrichea</taxon>
        <taxon>Stichotrichia</taxon>
        <taxon>Sporadotrichida</taxon>
        <taxon>Oxytrichidae</taxon>
        <taxon>Stylonychinae</taxon>
        <taxon>Stylonychia</taxon>
    </lineage>
</organism>
<dbReference type="EMBL" id="CCKQ01018764">
    <property type="protein sequence ID" value="CDW90745.1"/>
    <property type="molecule type" value="Genomic_DNA"/>
</dbReference>
<feature type="region of interest" description="Disordered" evidence="1">
    <location>
        <begin position="1"/>
        <end position="26"/>
    </location>
</feature>
<evidence type="ECO:0000256" key="1">
    <source>
        <dbReference type="SAM" id="MobiDB-lite"/>
    </source>
</evidence>
<evidence type="ECO:0000313" key="2">
    <source>
        <dbReference type="EMBL" id="CDW90745.1"/>
    </source>
</evidence>
<name>A0A078B899_STYLE</name>
<proteinExistence type="predicted"/>
<sequence>MQLAASIDEPEELLQPEEKQNNEIKEDEVEQIIQVQVDKIDQVSKVEEVQTKIIQDPPKDDNVPEVPQKKLSRARTKRICSEQQILDEVIKQNATEEKQIEDKKEDLPLGICEDCFDLKVNEFYCSRQNGKMFEIDRDKNAERRFHNRIKRYEDLFKKKCQQLKIDFQEYENRYVSENIEKTGIFQNDSSIVIEYLKEADHCQTQKCQQQQLTENKFRSKTQIKKHKLDAIEDILQNAIDYNIENVQMNRYNLRIQRRIEIKEKRYYSRVLGEDYESLKQQVNYENHFLVCKYKTDSPFIKFMNNEDQKEEEKGQQKDDNNSKTQEEQNVEKEKMHEQEQLQNQVQQLIENQKLNDQTNEEAKSQTPISLATVASLQPPSEKDIQIVNQFKEFQKQKEMMELLEKNKLLFQNKSMLPPDISQPQIKSPIPLASAVQKSEVINPKDELHTCLKQKDLQKLLIQISQRSEKQCIWSNRIEKLASKHN</sequence>
<feature type="region of interest" description="Disordered" evidence="1">
    <location>
        <begin position="307"/>
        <end position="341"/>
    </location>
</feature>
<evidence type="ECO:0000313" key="3">
    <source>
        <dbReference type="Proteomes" id="UP000039865"/>
    </source>
</evidence>
<keyword evidence="3" id="KW-1185">Reference proteome</keyword>